<evidence type="ECO:0000313" key="2">
    <source>
        <dbReference type="EMBL" id="PZW44129.1"/>
    </source>
</evidence>
<accession>A0A2W7ICI0</accession>
<dbReference type="Proteomes" id="UP000249542">
    <property type="component" value="Unassembled WGS sequence"/>
</dbReference>
<evidence type="ECO:0000256" key="1">
    <source>
        <dbReference type="SAM" id="Phobius"/>
    </source>
</evidence>
<name>A0A2W7ICI0_9FLAO</name>
<gene>
    <name evidence="2" type="ORF">LX95_00460</name>
</gene>
<dbReference type="AlphaFoldDB" id="A0A2W7ICI0"/>
<comment type="caution">
    <text evidence="2">The sequence shown here is derived from an EMBL/GenBank/DDBJ whole genome shotgun (WGS) entry which is preliminary data.</text>
</comment>
<dbReference type="EMBL" id="QKYV01000001">
    <property type="protein sequence ID" value="PZW44129.1"/>
    <property type="molecule type" value="Genomic_DNA"/>
</dbReference>
<evidence type="ECO:0000313" key="3">
    <source>
        <dbReference type="Proteomes" id="UP000249542"/>
    </source>
</evidence>
<dbReference type="RefSeq" id="WP_111539795.1">
    <property type="nucleotide sequence ID" value="NZ_QKYV01000001.1"/>
</dbReference>
<keyword evidence="1" id="KW-0472">Membrane</keyword>
<feature type="transmembrane region" description="Helical" evidence="1">
    <location>
        <begin position="41"/>
        <end position="58"/>
    </location>
</feature>
<proteinExistence type="predicted"/>
<protein>
    <submittedName>
        <fullName evidence="2">Uncharacterized protein</fullName>
    </submittedName>
</protein>
<sequence>MPARPIQFKQRNLLKIFSFVLLGLILLVGGLIGYFISQDFIYFYLVAAANIILAYIFFTSRIKKNQVIYDPVFVKFKLTQKESKKIKTDLIEKALLTDDHLEVILKDRENLKIDLKEYSKQDQVYFEKLLNSFH</sequence>
<feature type="transmembrane region" description="Helical" evidence="1">
    <location>
        <begin position="12"/>
        <end position="35"/>
    </location>
</feature>
<keyword evidence="1" id="KW-0812">Transmembrane</keyword>
<keyword evidence="1" id="KW-1133">Transmembrane helix</keyword>
<reference evidence="2 3" key="1">
    <citation type="submission" date="2018-06" db="EMBL/GenBank/DDBJ databases">
        <title>Genomic Encyclopedia of Archaeal and Bacterial Type Strains, Phase II (KMG-II): from individual species to whole genera.</title>
        <authorList>
            <person name="Goeker M."/>
        </authorList>
    </citation>
    <scope>NUCLEOTIDE SEQUENCE [LARGE SCALE GENOMIC DNA]</scope>
    <source>
        <strain evidence="2 3">DSM 15361</strain>
    </source>
</reference>
<organism evidence="2 3">
    <name type="scientific">Mesonia algae</name>
    <dbReference type="NCBI Taxonomy" id="213248"/>
    <lineage>
        <taxon>Bacteria</taxon>
        <taxon>Pseudomonadati</taxon>
        <taxon>Bacteroidota</taxon>
        <taxon>Flavobacteriia</taxon>
        <taxon>Flavobacteriales</taxon>
        <taxon>Flavobacteriaceae</taxon>
        <taxon>Mesonia</taxon>
    </lineage>
</organism>
<keyword evidence="3" id="KW-1185">Reference proteome</keyword>